<dbReference type="EMBL" id="BKCJ011095084">
    <property type="protein sequence ID" value="GFC84534.1"/>
    <property type="molecule type" value="Genomic_DNA"/>
</dbReference>
<evidence type="ECO:0000313" key="1">
    <source>
        <dbReference type="EMBL" id="GFC84534.1"/>
    </source>
</evidence>
<proteinExistence type="predicted"/>
<accession>A0A699RP58</accession>
<reference evidence="1" key="1">
    <citation type="journal article" date="2019" name="Sci. Rep.">
        <title>Draft genome of Tanacetum cinerariifolium, the natural source of mosquito coil.</title>
        <authorList>
            <person name="Yamashiro T."/>
            <person name="Shiraishi A."/>
            <person name="Satake H."/>
            <person name="Nakayama K."/>
        </authorList>
    </citation>
    <scope>NUCLEOTIDE SEQUENCE</scope>
</reference>
<gene>
    <name evidence="1" type="ORF">Tci_856504</name>
</gene>
<organism evidence="1">
    <name type="scientific">Tanacetum cinerariifolium</name>
    <name type="common">Dalmatian daisy</name>
    <name type="synonym">Chrysanthemum cinerariifolium</name>
    <dbReference type="NCBI Taxonomy" id="118510"/>
    <lineage>
        <taxon>Eukaryota</taxon>
        <taxon>Viridiplantae</taxon>
        <taxon>Streptophyta</taxon>
        <taxon>Embryophyta</taxon>
        <taxon>Tracheophyta</taxon>
        <taxon>Spermatophyta</taxon>
        <taxon>Magnoliopsida</taxon>
        <taxon>eudicotyledons</taxon>
        <taxon>Gunneridae</taxon>
        <taxon>Pentapetalae</taxon>
        <taxon>asterids</taxon>
        <taxon>campanulids</taxon>
        <taxon>Asterales</taxon>
        <taxon>Asteraceae</taxon>
        <taxon>Asteroideae</taxon>
        <taxon>Anthemideae</taxon>
        <taxon>Anthemidinae</taxon>
        <taxon>Tanacetum</taxon>
    </lineage>
</organism>
<name>A0A699RP58_TANCI</name>
<dbReference type="AlphaFoldDB" id="A0A699RP58"/>
<comment type="caution">
    <text evidence="1">The sequence shown here is derived from an EMBL/GenBank/DDBJ whole genome shotgun (WGS) entry which is preliminary data.</text>
</comment>
<protein>
    <submittedName>
        <fullName evidence="1">Uncharacterized protein</fullName>
    </submittedName>
</protein>
<sequence length="97" mass="9994">MTVMDQTGEAVVTTTAAATTTTLATTTGVSSPTDPSILVSSSLGVPLRATPTQSALRVDADTQESVIELLVPASSVAKLAICEGLQEEHLCEYIWSG</sequence>